<protein>
    <recommendedName>
        <fullName evidence="4">Parvulin-like PPIase</fullName>
        <ecNumber evidence="3">5.2.1.8</ecNumber>
    </recommendedName>
    <alternativeName>
        <fullName evidence="6">Peptidyl-prolyl cis-trans isomerase plp</fullName>
    </alternativeName>
    <alternativeName>
        <fullName evidence="7">Rotamase plp</fullName>
    </alternativeName>
</protein>
<evidence type="ECO:0000256" key="1">
    <source>
        <dbReference type="ARBA" id="ARBA00000971"/>
    </source>
</evidence>
<sequence>MLKRTSFLATVAATTLLALPLSAETGADQVIATVNGTDITMGHMIVVRSSLPDQYRDLPDEVLFKGILDQVIQQTVLAEQEGDNIPNRVRLALENEQRAMMAAEHMDKMLAGAVTEEAVKAVYDETYGGAAPEKEFDASHILVETEEEAKALVSELEGGADFAELAKVKSTGPSGPRGGALGWFGTGQMVPAFENAVKDMEAGAISAPVQTQFGWHVIKLNETRTKDAPKVEDVREELEQQVRMNVVDAYIEKLTAAATVSRTAMDKIDTSNLKDLTLLEK</sequence>
<comment type="similarity">
    <text evidence="2">Belongs to the PpiC/parvulin rotamase family.</text>
</comment>
<dbReference type="GO" id="GO:0003755">
    <property type="term" value="F:peptidyl-prolyl cis-trans isomerase activity"/>
    <property type="evidence" value="ECO:0007669"/>
    <property type="project" value="UniProtKB-KW"/>
</dbReference>
<evidence type="ECO:0000313" key="11">
    <source>
        <dbReference type="EMBL" id="OJI94936.1"/>
    </source>
</evidence>
<dbReference type="STRING" id="696762.PFRI_08370"/>
<evidence type="ECO:0000256" key="7">
    <source>
        <dbReference type="ARBA" id="ARBA00031484"/>
    </source>
</evidence>
<evidence type="ECO:0000256" key="4">
    <source>
        <dbReference type="ARBA" id="ARBA00018370"/>
    </source>
</evidence>
<keyword evidence="8 11" id="KW-0413">Isomerase</keyword>
<keyword evidence="9" id="KW-0732">Signal</keyword>
<evidence type="ECO:0000256" key="6">
    <source>
        <dbReference type="ARBA" id="ARBA00030642"/>
    </source>
</evidence>
<gene>
    <name evidence="11" type="ORF">PFRI_08370</name>
</gene>
<evidence type="ECO:0000256" key="9">
    <source>
        <dbReference type="SAM" id="SignalP"/>
    </source>
</evidence>
<dbReference type="EC" id="5.2.1.8" evidence="3"/>
<dbReference type="Proteomes" id="UP000184514">
    <property type="component" value="Unassembled WGS sequence"/>
</dbReference>
<dbReference type="Gene3D" id="3.10.50.40">
    <property type="match status" value="1"/>
</dbReference>
<comment type="catalytic activity">
    <reaction evidence="1">
        <text>[protein]-peptidylproline (omega=180) = [protein]-peptidylproline (omega=0)</text>
        <dbReference type="Rhea" id="RHEA:16237"/>
        <dbReference type="Rhea" id="RHEA-COMP:10747"/>
        <dbReference type="Rhea" id="RHEA-COMP:10748"/>
        <dbReference type="ChEBI" id="CHEBI:83833"/>
        <dbReference type="ChEBI" id="CHEBI:83834"/>
        <dbReference type="EC" id="5.2.1.8"/>
    </reaction>
</comment>
<dbReference type="InterPro" id="IPR027304">
    <property type="entry name" value="Trigger_fact/SurA_dom_sf"/>
</dbReference>
<name>A0A1L9P0A8_9RHOB</name>
<evidence type="ECO:0000256" key="2">
    <source>
        <dbReference type="ARBA" id="ARBA00007656"/>
    </source>
</evidence>
<reference evidence="11 12" key="1">
    <citation type="submission" date="2016-10" db="EMBL/GenBank/DDBJ databases">
        <title>Genome sequence of Planktotalea frisia SH6-1.</title>
        <authorList>
            <person name="Poehlein A."/>
            <person name="Bakenhus I."/>
            <person name="Voget S."/>
            <person name="Brinkhoff T."/>
            <person name="Simon M."/>
        </authorList>
    </citation>
    <scope>NUCLEOTIDE SEQUENCE [LARGE SCALE GENOMIC DNA]</scope>
    <source>
        <strain evidence="11 12">SH6-1</strain>
    </source>
</reference>
<dbReference type="SUPFAM" id="SSF109998">
    <property type="entry name" value="Triger factor/SurA peptide-binding domain-like"/>
    <property type="match status" value="1"/>
</dbReference>
<feature type="signal peptide" evidence="9">
    <location>
        <begin position="1"/>
        <end position="23"/>
    </location>
</feature>
<evidence type="ECO:0000256" key="3">
    <source>
        <dbReference type="ARBA" id="ARBA00013194"/>
    </source>
</evidence>
<evidence type="ECO:0000313" key="12">
    <source>
        <dbReference type="Proteomes" id="UP000184514"/>
    </source>
</evidence>
<comment type="caution">
    <text evidence="11">The sequence shown here is derived from an EMBL/GenBank/DDBJ whole genome shotgun (WGS) entry which is preliminary data.</text>
</comment>
<feature type="domain" description="PpiC" evidence="10">
    <location>
        <begin position="133"/>
        <end position="222"/>
    </location>
</feature>
<dbReference type="PANTHER" id="PTHR47245">
    <property type="entry name" value="PEPTIDYLPROLYL ISOMERASE"/>
    <property type="match status" value="1"/>
</dbReference>
<dbReference type="RefSeq" id="WP_072629491.1">
    <property type="nucleotide sequence ID" value="NZ_MLCB01000073.1"/>
</dbReference>
<evidence type="ECO:0000256" key="8">
    <source>
        <dbReference type="PROSITE-ProRule" id="PRU00278"/>
    </source>
</evidence>
<dbReference type="OrthoDB" id="14196at2"/>
<dbReference type="SUPFAM" id="SSF54534">
    <property type="entry name" value="FKBP-like"/>
    <property type="match status" value="1"/>
</dbReference>
<dbReference type="InterPro" id="IPR000297">
    <property type="entry name" value="PPIase_PpiC"/>
</dbReference>
<dbReference type="InterPro" id="IPR046357">
    <property type="entry name" value="PPIase_dom_sf"/>
</dbReference>
<feature type="chain" id="PRO_5012250926" description="Parvulin-like PPIase" evidence="9">
    <location>
        <begin position="24"/>
        <end position="281"/>
    </location>
</feature>
<evidence type="ECO:0000256" key="5">
    <source>
        <dbReference type="ARBA" id="ARBA00023110"/>
    </source>
</evidence>
<keyword evidence="12" id="KW-1185">Reference proteome</keyword>
<dbReference type="EMBL" id="MLCB01000073">
    <property type="protein sequence ID" value="OJI94936.1"/>
    <property type="molecule type" value="Genomic_DNA"/>
</dbReference>
<keyword evidence="5 8" id="KW-0697">Rotamase</keyword>
<dbReference type="InterPro" id="IPR050245">
    <property type="entry name" value="PrsA_foldase"/>
</dbReference>
<dbReference type="AlphaFoldDB" id="A0A1L9P0A8"/>
<dbReference type="InterPro" id="IPR023058">
    <property type="entry name" value="PPIase_PpiC_CS"/>
</dbReference>
<evidence type="ECO:0000259" key="10">
    <source>
        <dbReference type="PROSITE" id="PS50198"/>
    </source>
</evidence>
<dbReference type="PANTHER" id="PTHR47245:SF2">
    <property type="entry name" value="PEPTIDYL-PROLYL CIS-TRANS ISOMERASE HP_0175-RELATED"/>
    <property type="match status" value="1"/>
</dbReference>
<dbReference type="Pfam" id="PF00639">
    <property type="entry name" value="Rotamase"/>
    <property type="match status" value="1"/>
</dbReference>
<dbReference type="PROSITE" id="PS01096">
    <property type="entry name" value="PPIC_PPIASE_1"/>
    <property type="match status" value="1"/>
</dbReference>
<organism evidence="11 12">
    <name type="scientific">Planktotalea frisia</name>
    <dbReference type="NCBI Taxonomy" id="696762"/>
    <lineage>
        <taxon>Bacteria</taxon>
        <taxon>Pseudomonadati</taxon>
        <taxon>Pseudomonadota</taxon>
        <taxon>Alphaproteobacteria</taxon>
        <taxon>Rhodobacterales</taxon>
        <taxon>Paracoccaceae</taxon>
        <taxon>Planktotalea</taxon>
    </lineage>
</organism>
<accession>A0A1L9P0A8</accession>
<dbReference type="PROSITE" id="PS50198">
    <property type="entry name" value="PPIC_PPIASE_2"/>
    <property type="match status" value="1"/>
</dbReference>
<proteinExistence type="inferred from homology"/>